<dbReference type="Gene3D" id="3.40.50.1820">
    <property type="entry name" value="alpha/beta hydrolase"/>
    <property type="match status" value="1"/>
</dbReference>
<accession>A0ABP8ZUT2</accession>
<organism evidence="2 3">
    <name type="scientific">Flavobacterium hankyongi</name>
    <dbReference type="NCBI Taxonomy" id="1176532"/>
    <lineage>
        <taxon>Bacteria</taxon>
        <taxon>Pseudomonadati</taxon>
        <taxon>Bacteroidota</taxon>
        <taxon>Flavobacteriia</taxon>
        <taxon>Flavobacteriales</taxon>
        <taxon>Flavobacteriaceae</taxon>
        <taxon>Flavobacterium</taxon>
    </lineage>
</organism>
<evidence type="ECO:0000313" key="2">
    <source>
        <dbReference type="EMBL" id="GAA4766735.1"/>
    </source>
</evidence>
<evidence type="ECO:0000259" key="1">
    <source>
        <dbReference type="Pfam" id="PF00561"/>
    </source>
</evidence>
<dbReference type="InterPro" id="IPR050228">
    <property type="entry name" value="Carboxylesterase_BioH"/>
</dbReference>
<dbReference type="GO" id="GO:0016787">
    <property type="term" value="F:hydrolase activity"/>
    <property type="evidence" value="ECO:0007669"/>
    <property type="project" value="UniProtKB-KW"/>
</dbReference>
<name>A0ABP8ZUT2_9FLAO</name>
<dbReference type="InterPro" id="IPR000073">
    <property type="entry name" value="AB_hydrolase_1"/>
</dbReference>
<reference evidence="3" key="1">
    <citation type="journal article" date="2019" name="Int. J. Syst. Evol. Microbiol.">
        <title>The Global Catalogue of Microorganisms (GCM) 10K type strain sequencing project: providing services to taxonomists for standard genome sequencing and annotation.</title>
        <authorList>
            <consortium name="The Broad Institute Genomics Platform"/>
            <consortium name="The Broad Institute Genome Sequencing Center for Infectious Disease"/>
            <person name="Wu L."/>
            <person name="Ma J."/>
        </authorList>
    </citation>
    <scope>NUCLEOTIDE SEQUENCE [LARGE SCALE GENOMIC DNA]</scope>
    <source>
        <strain evidence="3">JCM 18198</strain>
    </source>
</reference>
<protein>
    <submittedName>
        <fullName evidence="2">Alpha/beta hydrolase</fullName>
    </submittedName>
</protein>
<feature type="domain" description="AB hydrolase-1" evidence="1">
    <location>
        <begin position="41"/>
        <end position="277"/>
    </location>
</feature>
<dbReference type="PANTHER" id="PTHR43194:SF2">
    <property type="entry name" value="PEROXISOMAL MEMBRANE PROTEIN LPX1"/>
    <property type="match status" value="1"/>
</dbReference>
<evidence type="ECO:0000313" key="3">
    <source>
        <dbReference type="Proteomes" id="UP001500141"/>
    </source>
</evidence>
<dbReference type="InterPro" id="IPR029058">
    <property type="entry name" value="AB_hydrolase_fold"/>
</dbReference>
<dbReference type="EMBL" id="BAABIP010000014">
    <property type="protein sequence ID" value="GAA4766735.1"/>
    <property type="molecule type" value="Genomic_DNA"/>
</dbReference>
<dbReference type="Pfam" id="PF00561">
    <property type="entry name" value="Abhydrolase_1"/>
    <property type="match status" value="1"/>
</dbReference>
<sequence length="292" mass="33069">MKSTIQKNKKVIILVLAIFAFINVFAQKQQSFEVKVIGKGNPIILIPGYSCSGEVWNETVDHLKNNYQLHVITIAGFGEAKPIQNDEILKTVRNEIILYVKDNKLKKPMLIGHSLGAFMTLWLQSTEPDLFGKSICVDGLPFVSAVGKPETTADAVKANPQFNKEAVIKNFKSLPAEGYVKNMTKQMLYQVNDSVRAKQIAEWSFKSDRTTLGSTIVEMSTTDLRKEIAKIKQPILVIASLWETKEASEKEYNLQYAELKNKTIKVADAKHFIMYDQPQWFYNEIDLFLGSK</sequence>
<dbReference type="Proteomes" id="UP001500141">
    <property type="component" value="Unassembled WGS sequence"/>
</dbReference>
<gene>
    <name evidence="2" type="ORF">GCM10023230_15550</name>
</gene>
<dbReference type="RefSeq" id="WP_264544785.1">
    <property type="nucleotide sequence ID" value="NZ_BAABIP010000014.1"/>
</dbReference>
<comment type="caution">
    <text evidence="2">The sequence shown here is derived from an EMBL/GenBank/DDBJ whole genome shotgun (WGS) entry which is preliminary data.</text>
</comment>
<keyword evidence="3" id="KW-1185">Reference proteome</keyword>
<proteinExistence type="predicted"/>
<keyword evidence="2" id="KW-0378">Hydrolase</keyword>
<dbReference type="SUPFAM" id="SSF53474">
    <property type="entry name" value="alpha/beta-Hydrolases"/>
    <property type="match status" value="1"/>
</dbReference>
<dbReference type="PANTHER" id="PTHR43194">
    <property type="entry name" value="HYDROLASE ALPHA/BETA FOLD FAMILY"/>
    <property type="match status" value="1"/>
</dbReference>